<dbReference type="EC" id="2.5.1.145" evidence="7"/>
<evidence type="ECO:0000256" key="2">
    <source>
        <dbReference type="ARBA" id="ARBA00022475"/>
    </source>
</evidence>
<feature type="transmembrane region" description="Helical" evidence="7">
    <location>
        <begin position="103"/>
        <end position="120"/>
    </location>
</feature>
<reference evidence="10" key="2">
    <citation type="submission" date="2015-05" db="EMBL/GenBank/DDBJ databases">
        <title>Complete genome sequence of Corynebacterium testudinoris DSM 44614, recovered from necrotic lesions in the mouth of a tortoise.</title>
        <authorList>
            <person name="Ruckert C."/>
            <person name="Albersmeier A."/>
            <person name="Winkler A."/>
            <person name="Tauch A."/>
        </authorList>
    </citation>
    <scope>NUCLEOTIDE SEQUENCE [LARGE SCALE GENOMIC DNA]</scope>
    <source>
        <strain evidence="10">DSM 44614</strain>
    </source>
</reference>
<protein>
    <recommendedName>
        <fullName evidence="7">Phosphatidylglycerol--prolipoprotein diacylglyceryl transferase</fullName>
        <ecNumber evidence="7">2.5.1.145</ecNumber>
    </recommendedName>
</protein>
<feature type="region of interest" description="Disordered" evidence="8">
    <location>
        <begin position="281"/>
        <end position="327"/>
    </location>
</feature>
<dbReference type="GO" id="GO:0008961">
    <property type="term" value="F:phosphatidylglycerol-prolipoprotein diacylglyceryl transferase activity"/>
    <property type="evidence" value="ECO:0007669"/>
    <property type="project" value="UniProtKB-UniRule"/>
</dbReference>
<dbReference type="PATRIC" id="fig|136857.5.peg.1720"/>
<comment type="catalytic activity">
    <reaction evidence="7">
        <text>L-cysteinyl-[prolipoprotein] + a 1,2-diacyl-sn-glycero-3-phospho-(1'-sn-glycerol) = an S-1,2-diacyl-sn-glyceryl-L-cysteinyl-[prolipoprotein] + sn-glycerol 1-phosphate + H(+)</text>
        <dbReference type="Rhea" id="RHEA:56712"/>
        <dbReference type="Rhea" id="RHEA-COMP:14679"/>
        <dbReference type="Rhea" id="RHEA-COMP:14680"/>
        <dbReference type="ChEBI" id="CHEBI:15378"/>
        <dbReference type="ChEBI" id="CHEBI:29950"/>
        <dbReference type="ChEBI" id="CHEBI:57685"/>
        <dbReference type="ChEBI" id="CHEBI:64716"/>
        <dbReference type="ChEBI" id="CHEBI:140658"/>
        <dbReference type="EC" id="2.5.1.145"/>
    </reaction>
</comment>
<keyword evidence="2 7" id="KW-1003">Cell membrane</keyword>
<name>A0A0G3H712_9CORY</name>
<gene>
    <name evidence="7 9" type="primary">lgt</name>
    <name evidence="9" type="ORF">CTEST_08655</name>
</gene>
<dbReference type="GO" id="GO:0042158">
    <property type="term" value="P:lipoprotein biosynthetic process"/>
    <property type="evidence" value="ECO:0007669"/>
    <property type="project" value="UniProtKB-UniRule"/>
</dbReference>
<proteinExistence type="inferred from homology"/>
<feature type="transmembrane region" description="Helical" evidence="7">
    <location>
        <begin position="256"/>
        <end position="275"/>
    </location>
</feature>
<evidence type="ECO:0000256" key="8">
    <source>
        <dbReference type="SAM" id="MobiDB-lite"/>
    </source>
</evidence>
<accession>A0A0G3H712</accession>
<keyword evidence="5 7" id="KW-1133">Transmembrane helix</keyword>
<keyword evidence="9" id="KW-0328">Glycosyltransferase</keyword>
<comment type="similarity">
    <text evidence="1 7">Belongs to the Lgt family.</text>
</comment>
<dbReference type="Pfam" id="PF01790">
    <property type="entry name" value="LGT"/>
    <property type="match status" value="1"/>
</dbReference>
<dbReference type="InterPro" id="IPR001640">
    <property type="entry name" value="Lgt"/>
</dbReference>
<comment type="subcellular location">
    <subcellularLocation>
        <location evidence="7">Cell membrane</location>
        <topology evidence="7">Multi-pass membrane protein</topology>
    </subcellularLocation>
</comment>
<dbReference type="AlphaFoldDB" id="A0A0G3H712"/>
<dbReference type="GO" id="GO:0005886">
    <property type="term" value="C:plasma membrane"/>
    <property type="evidence" value="ECO:0007669"/>
    <property type="project" value="UniProtKB-SubCell"/>
</dbReference>
<dbReference type="KEGG" id="cted:CTEST_08655"/>
<keyword evidence="9" id="KW-0449">Lipoprotein</keyword>
<keyword evidence="4 7" id="KW-0812">Transmembrane</keyword>
<feature type="transmembrane region" description="Helical" evidence="7">
    <location>
        <begin position="197"/>
        <end position="214"/>
    </location>
</feature>
<feature type="transmembrane region" description="Helical" evidence="7">
    <location>
        <begin position="226"/>
        <end position="244"/>
    </location>
</feature>
<feature type="transmembrane region" description="Helical" evidence="7">
    <location>
        <begin position="127"/>
        <end position="145"/>
    </location>
</feature>
<feature type="binding site" evidence="7">
    <location>
        <position position="146"/>
    </location>
    <ligand>
        <name>a 1,2-diacyl-sn-glycero-3-phospho-(1'-sn-glycerol)</name>
        <dbReference type="ChEBI" id="CHEBI:64716"/>
    </ligand>
</feature>
<dbReference type="NCBIfam" id="TIGR00544">
    <property type="entry name" value="lgt"/>
    <property type="match status" value="1"/>
</dbReference>
<dbReference type="PANTHER" id="PTHR30589:SF0">
    <property type="entry name" value="PHOSPHATIDYLGLYCEROL--PROLIPOPROTEIN DIACYLGLYCERYL TRANSFERASE"/>
    <property type="match status" value="1"/>
</dbReference>
<evidence type="ECO:0000256" key="4">
    <source>
        <dbReference type="ARBA" id="ARBA00022692"/>
    </source>
</evidence>
<dbReference type="PROSITE" id="PS01311">
    <property type="entry name" value="LGT"/>
    <property type="match status" value="1"/>
</dbReference>
<dbReference type="EMBL" id="CP011545">
    <property type="protein sequence ID" value="AKK09161.1"/>
    <property type="molecule type" value="Genomic_DNA"/>
</dbReference>
<keyword evidence="3 7" id="KW-0808">Transferase</keyword>
<keyword evidence="10" id="KW-1185">Reference proteome</keyword>
<feature type="transmembrane region" description="Helical" evidence="7">
    <location>
        <begin position="57"/>
        <end position="76"/>
    </location>
</feature>
<sequence length="327" mass="35991">MGVHTTILANLPSPPQGVWDFGPIPIRAYALCIMAGILAGLWLTHRRYVARGGNPDLVWDAALVAIPSGIIGARIYHVITDYDKYFCSSCNPVDALKITNGGLGIWGGVILASVGVWLLFRWRKVPLGPFADAVAPGIILGQAIGRLGNWFNQEIYGRPTDVPWALDIYYRVDANGNFAPLTGRSTGEVIASVHPTFLYEVLWNLLICGLLIWADRRFRLGHGRVFALYVAGYTLGRFWIELMRDDSATMILGQRVNTWVSLIFFIGAVIVFFLLKKGRETPDEVDPHRVSNVTSDDFESEDGVAHAKTAENHGQGPIGQSDRTSSP</sequence>
<evidence type="ECO:0000313" key="10">
    <source>
        <dbReference type="Proteomes" id="UP000035540"/>
    </source>
</evidence>
<dbReference type="Proteomes" id="UP000035540">
    <property type="component" value="Chromosome"/>
</dbReference>
<evidence type="ECO:0000256" key="3">
    <source>
        <dbReference type="ARBA" id="ARBA00022679"/>
    </source>
</evidence>
<evidence type="ECO:0000313" key="9">
    <source>
        <dbReference type="EMBL" id="AKK09161.1"/>
    </source>
</evidence>
<organism evidence="9 10">
    <name type="scientific">Corynebacterium testudinoris</name>
    <dbReference type="NCBI Taxonomy" id="136857"/>
    <lineage>
        <taxon>Bacteria</taxon>
        <taxon>Bacillati</taxon>
        <taxon>Actinomycetota</taxon>
        <taxon>Actinomycetes</taxon>
        <taxon>Mycobacteriales</taxon>
        <taxon>Corynebacteriaceae</taxon>
        <taxon>Corynebacterium</taxon>
    </lineage>
</organism>
<evidence type="ECO:0000256" key="6">
    <source>
        <dbReference type="ARBA" id="ARBA00023136"/>
    </source>
</evidence>
<evidence type="ECO:0000256" key="7">
    <source>
        <dbReference type="HAMAP-Rule" id="MF_01147"/>
    </source>
</evidence>
<comment type="function">
    <text evidence="7">Catalyzes the transfer of the diacylglyceryl group from phosphatidylglycerol to the sulfhydryl group of the N-terminal cysteine of a prolipoprotein, the first step in the formation of mature lipoproteins.</text>
</comment>
<dbReference type="HAMAP" id="MF_01147">
    <property type="entry name" value="Lgt"/>
    <property type="match status" value="1"/>
</dbReference>
<keyword evidence="6 7" id="KW-0472">Membrane</keyword>
<dbReference type="STRING" id="136857.CTEST_08655"/>
<comment type="pathway">
    <text evidence="7">Protein modification; lipoprotein biosynthesis (diacylglyceryl transfer).</text>
</comment>
<evidence type="ECO:0000256" key="5">
    <source>
        <dbReference type="ARBA" id="ARBA00022989"/>
    </source>
</evidence>
<feature type="transmembrane region" description="Helical" evidence="7">
    <location>
        <begin position="26"/>
        <end position="45"/>
    </location>
</feature>
<dbReference type="UniPathway" id="UPA00664"/>
<dbReference type="PANTHER" id="PTHR30589">
    <property type="entry name" value="PROLIPOPROTEIN DIACYLGLYCERYL TRANSFERASE"/>
    <property type="match status" value="1"/>
</dbReference>
<reference evidence="9 10" key="1">
    <citation type="journal article" date="2015" name="Genome Announc.">
        <title>Complete Genome Sequence of the Type Strain Corynebacterium testudinoris DSM 44614, Recovered from Necrotic Lesions in the Mouth of a Tortoise.</title>
        <authorList>
            <person name="Ruckert C."/>
            <person name="Kriete M."/>
            <person name="Jaenicke S."/>
            <person name="Winkler A."/>
            <person name="Tauch A."/>
        </authorList>
    </citation>
    <scope>NUCLEOTIDE SEQUENCE [LARGE SCALE GENOMIC DNA]</scope>
    <source>
        <strain evidence="9 10">DSM 44614</strain>
    </source>
</reference>
<evidence type="ECO:0000256" key="1">
    <source>
        <dbReference type="ARBA" id="ARBA00007150"/>
    </source>
</evidence>